<dbReference type="EMBL" id="CAUOFW020003480">
    <property type="protein sequence ID" value="CAK9160202.1"/>
    <property type="molecule type" value="Genomic_DNA"/>
</dbReference>
<accession>A0ABC8ST37</accession>
<name>A0ABC8ST37_9AQUA</name>
<feature type="region of interest" description="Disordered" evidence="1">
    <location>
        <begin position="147"/>
        <end position="188"/>
    </location>
</feature>
<organism evidence="2 3">
    <name type="scientific">Ilex paraguariensis</name>
    <name type="common">yerba mate</name>
    <dbReference type="NCBI Taxonomy" id="185542"/>
    <lineage>
        <taxon>Eukaryota</taxon>
        <taxon>Viridiplantae</taxon>
        <taxon>Streptophyta</taxon>
        <taxon>Embryophyta</taxon>
        <taxon>Tracheophyta</taxon>
        <taxon>Spermatophyta</taxon>
        <taxon>Magnoliopsida</taxon>
        <taxon>eudicotyledons</taxon>
        <taxon>Gunneridae</taxon>
        <taxon>Pentapetalae</taxon>
        <taxon>asterids</taxon>
        <taxon>campanulids</taxon>
        <taxon>Aquifoliales</taxon>
        <taxon>Aquifoliaceae</taxon>
        <taxon>Ilex</taxon>
    </lineage>
</organism>
<proteinExistence type="predicted"/>
<keyword evidence="3" id="KW-1185">Reference proteome</keyword>
<comment type="caution">
    <text evidence="2">The sequence shown here is derived from an EMBL/GenBank/DDBJ whole genome shotgun (WGS) entry which is preliminary data.</text>
</comment>
<gene>
    <name evidence="2" type="ORF">ILEXP_LOCUS28939</name>
</gene>
<reference evidence="2 3" key="1">
    <citation type="submission" date="2024-02" db="EMBL/GenBank/DDBJ databases">
        <authorList>
            <person name="Vignale AGUSTIN F."/>
            <person name="Sosa J E."/>
            <person name="Modenutti C."/>
        </authorList>
    </citation>
    <scope>NUCLEOTIDE SEQUENCE [LARGE SCALE GENOMIC DNA]</scope>
</reference>
<dbReference type="Proteomes" id="UP001642360">
    <property type="component" value="Unassembled WGS sequence"/>
</dbReference>
<protein>
    <submittedName>
        <fullName evidence="2">Uncharacterized protein</fullName>
    </submittedName>
</protein>
<evidence type="ECO:0000313" key="3">
    <source>
        <dbReference type="Proteomes" id="UP001642360"/>
    </source>
</evidence>
<evidence type="ECO:0000256" key="1">
    <source>
        <dbReference type="SAM" id="MobiDB-lite"/>
    </source>
</evidence>
<dbReference type="AlphaFoldDB" id="A0ABC8ST37"/>
<feature type="compositionally biased region" description="Basic residues" evidence="1">
    <location>
        <begin position="178"/>
        <end position="188"/>
    </location>
</feature>
<sequence length="188" mass="20553">MLMGIWDELRSTALSLIKRKASGVTSGQNARRSPYSSIVPTAGTKIGDAVSLNAAQRLEEYVPEPDRHDKIGRILTNLSRFAVDSAIDESLKGVTGGIQVYKIVKEGLKDHPTSHPSSGKQDPALVMEEIQAKMEKMQEDMIKIKQQNKTSTQCVAGLEPSKDLPNEPTKGSAPPKTNAKKVFIRSRL</sequence>
<evidence type="ECO:0000313" key="2">
    <source>
        <dbReference type="EMBL" id="CAK9160202.1"/>
    </source>
</evidence>